<dbReference type="InterPro" id="IPR013563">
    <property type="entry name" value="Oligopep_ABC_C"/>
</dbReference>
<dbReference type="Proteomes" id="UP001225646">
    <property type="component" value="Unassembled WGS sequence"/>
</dbReference>
<evidence type="ECO:0000259" key="8">
    <source>
        <dbReference type="PROSITE" id="PS50893"/>
    </source>
</evidence>
<dbReference type="CDD" id="cd03257">
    <property type="entry name" value="ABC_NikE_OppD_transporters"/>
    <property type="match status" value="1"/>
</dbReference>
<keyword evidence="5" id="KW-0547">Nucleotide-binding</keyword>
<name>A0ABT9VQU9_9BACI</name>
<keyword evidence="10" id="KW-1185">Reference proteome</keyword>
<evidence type="ECO:0000256" key="6">
    <source>
        <dbReference type="ARBA" id="ARBA00022840"/>
    </source>
</evidence>
<dbReference type="Pfam" id="PF00005">
    <property type="entry name" value="ABC_tran"/>
    <property type="match status" value="1"/>
</dbReference>
<dbReference type="EMBL" id="JAUSTR010000012">
    <property type="protein sequence ID" value="MDQ0163250.1"/>
    <property type="molecule type" value="Genomic_DNA"/>
</dbReference>
<comment type="subcellular location">
    <subcellularLocation>
        <location evidence="1">Cell membrane</location>
        <topology evidence="1">Peripheral membrane protein</topology>
    </subcellularLocation>
</comment>
<dbReference type="NCBIfam" id="TIGR01727">
    <property type="entry name" value="oligo_HPY"/>
    <property type="match status" value="1"/>
</dbReference>
<dbReference type="RefSeq" id="WP_044748528.1">
    <property type="nucleotide sequence ID" value="NZ_JAUSTR010000012.1"/>
</dbReference>
<dbReference type="InterPro" id="IPR003593">
    <property type="entry name" value="AAA+_ATPase"/>
</dbReference>
<dbReference type="PANTHER" id="PTHR43297:SF2">
    <property type="entry name" value="DIPEPTIDE TRANSPORT ATP-BINDING PROTEIN DPPD"/>
    <property type="match status" value="1"/>
</dbReference>
<dbReference type="PROSITE" id="PS50893">
    <property type="entry name" value="ABC_TRANSPORTER_2"/>
    <property type="match status" value="1"/>
</dbReference>
<evidence type="ECO:0000313" key="9">
    <source>
        <dbReference type="EMBL" id="MDQ0163250.1"/>
    </source>
</evidence>
<dbReference type="GO" id="GO:0005524">
    <property type="term" value="F:ATP binding"/>
    <property type="evidence" value="ECO:0007669"/>
    <property type="project" value="UniProtKB-KW"/>
</dbReference>
<comment type="similarity">
    <text evidence="2">Belongs to the ABC transporter superfamily.</text>
</comment>
<dbReference type="Gene3D" id="3.40.50.300">
    <property type="entry name" value="P-loop containing nucleotide triphosphate hydrolases"/>
    <property type="match status" value="1"/>
</dbReference>
<proteinExistence type="inferred from homology"/>
<dbReference type="InterPro" id="IPR050388">
    <property type="entry name" value="ABC_Ni/Peptide_Import"/>
</dbReference>
<keyword evidence="7" id="KW-0472">Membrane</keyword>
<accession>A0ABT9VQU9</accession>
<organism evidence="9 10">
    <name type="scientific">Aeribacillus alveayuensis</name>
    <dbReference type="NCBI Taxonomy" id="279215"/>
    <lineage>
        <taxon>Bacteria</taxon>
        <taxon>Bacillati</taxon>
        <taxon>Bacillota</taxon>
        <taxon>Bacilli</taxon>
        <taxon>Bacillales</taxon>
        <taxon>Bacillaceae</taxon>
        <taxon>Aeribacillus</taxon>
    </lineage>
</organism>
<reference evidence="9 10" key="1">
    <citation type="submission" date="2023-07" db="EMBL/GenBank/DDBJ databases">
        <title>Genomic Encyclopedia of Type Strains, Phase IV (KMG-IV): sequencing the most valuable type-strain genomes for metagenomic binning, comparative biology and taxonomic classification.</title>
        <authorList>
            <person name="Goeker M."/>
        </authorList>
    </citation>
    <scope>NUCLEOTIDE SEQUENCE [LARGE SCALE GENOMIC DNA]</scope>
    <source>
        <strain evidence="9 10">DSM 19092</strain>
    </source>
</reference>
<sequence length="322" mass="35984">MNDVVLKVKDLKCHFHTRKGIVKAVDGVNFEVKKGEILAIVGESGSGKSVTSQAIMRLIGQKNNERIEGKIFFRGENLLEKSEEEMRRLRGNRISMIFQDPMTSLNPAYRVGSQIAEVPQIHEKKDKKSSWSIAIDMLHRVGIPSSEERANDYPHQFSGGMRQRSVIAMALASNPDLLIADEPTTALDVTIQAQILDLMNDLRNQMGTAIIMITHDLGIVAELCDSVAVMYAGRIVEQAPIKELFASPKHPYTRGLLASLPKPGIRERLTPIEGQPPNLHDVPKGCMFAPRCPHAHEKCSEQPMLNNINEHHKVACWLEEEM</sequence>
<gene>
    <name evidence="9" type="ORF">J2S06_002329</name>
</gene>
<evidence type="ECO:0000256" key="2">
    <source>
        <dbReference type="ARBA" id="ARBA00005417"/>
    </source>
</evidence>
<evidence type="ECO:0000256" key="3">
    <source>
        <dbReference type="ARBA" id="ARBA00022448"/>
    </source>
</evidence>
<dbReference type="InterPro" id="IPR003439">
    <property type="entry name" value="ABC_transporter-like_ATP-bd"/>
</dbReference>
<dbReference type="InterPro" id="IPR027417">
    <property type="entry name" value="P-loop_NTPase"/>
</dbReference>
<evidence type="ECO:0000256" key="5">
    <source>
        <dbReference type="ARBA" id="ARBA00022741"/>
    </source>
</evidence>
<dbReference type="SUPFAM" id="SSF52540">
    <property type="entry name" value="P-loop containing nucleoside triphosphate hydrolases"/>
    <property type="match status" value="1"/>
</dbReference>
<protein>
    <submittedName>
        <fullName evidence="9">Oligopeptide/dipeptide ABC transporter ATP-binding protein</fullName>
    </submittedName>
</protein>
<evidence type="ECO:0000256" key="7">
    <source>
        <dbReference type="ARBA" id="ARBA00023136"/>
    </source>
</evidence>
<feature type="domain" description="ABC transporter" evidence="8">
    <location>
        <begin position="6"/>
        <end position="257"/>
    </location>
</feature>
<keyword evidence="3" id="KW-0813">Transport</keyword>
<dbReference type="SMART" id="SM00382">
    <property type="entry name" value="AAA"/>
    <property type="match status" value="1"/>
</dbReference>
<evidence type="ECO:0000256" key="4">
    <source>
        <dbReference type="ARBA" id="ARBA00022475"/>
    </source>
</evidence>
<keyword evidence="4" id="KW-1003">Cell membrane</keyword>
<dbReference type="Pfam" id="PF08352">
    <property type="entry name" value="oligo_HPY"/>
    <property type="match status" value="1"/>
</dbReference>
<evidence type="ECO:0000256" key="1">
    <source>
        <dbReference type="ARBA" id="ARBA00004202"/>
    </source>
</evidence>
<comment type="caution">
    <text evidence="9">The sequence shown here is derived from an EMBL/GenBank/DDBJ whole genome shotgun (WGS) entry which is preliminary data.</text>
</comment>
<evidence type="ECO:0000313" key="10">
    <source>
        <dbReference type="Proteomes" id="UP001225646"/>
    </source>
</evidence>
<keyword evidence="6 9" id="KW-0067">ATP-binding</keyword>
<dbReference type="PANTHER" id="PTHR43297">
    <property type="entry name" value="OLIGOPEPTIDE TRANSPORT ATP-BINDING PROTEIN APPD"/>
    <property type="match status" value="1"/>
</dbReference>